<dbReference type="OrthoDB" id="409548at2759"/>
<organism evidence="1 2">
    <name type="scientific">Symbiodinium microadriaticum</name>
    <name type="common">Dinoflagellate</name>
    <name type="synonym">Zooxanthella microadriatica</name>
    <dbReference type="NCBI Taxonomy" id="2951"/>
    <lineage>
        <taxon>Eukaryota</taxon>
        <taxon>Sar</taxon>
        <taxon>Alveolata</taxon>
        <taxon>Dinophyceae</taxon>
        <taxon>Suessiales</taxon>
        <taxon>Symbiodiniaceae</taxon>
        <taxon>Symbiodinium</taxon>
    </lineage>
</organism>
<dbReference type="InterPro" id="IPR011009">
    <property type="entry name" value="Kinase-like_dom_sf"/>
</dbReference>
<dbReference type="Proteomes" id="UP000186817">
    <property type="component" value="Unassembled WGS sequence"/>
</dbReference>
<dbReference type="Gene3D" id="1.10.510.10">
    <property type="entry name" value="Transferase(Phosphotransferase) domain 1"/>
    <property type="match status" value="1"/>
</dbReference>
<dbReference type="SUPFAM" id="SSF56112">
    <property type="entry name" value="Protein kinase-like (PK-like)"/>
    <property type="match status" value="1"/>
</dbReference>
<evidence type="ECO:0000313" key="1">
    <source>
        <dbReference type="EMBL" id="OLP88027.1"/>
    </source>
</evidence>
<dbReference type="InterPro" id="IPR008271">
    <property type="entry name" value="Ser/Thr_kinase_AS"/>
</dbReference>
<accession>A0A1Q9CYM5</accession>
<name>A0A1Q9CYM5_SYMMI</name>
<dbReference type="EMBL" id="LSRX01000831">
    <property type="protein sequence ID" value="OLP88027.1"/>
    <property type="molecule type" value="Genomic_DNA"/>
</dbReference>
<dbReference type="GO" id="GO:0005524">
    <property type="term" value="F:ATP binding"/>
    <property type="evidence" value="ECO:0007669"/>
    <property type="project" value="InterPro"/>
</dbReference>
<keyword evidence="2" id="KW-1185">Reference proteome</keyword>
<reference evidence="1 2" key="1">
    <citation type="submission" date="2016-02" db="EMBL/GenBank/DDBJ databases">
        <title>Genome analysis of coral dinoflagellate symbionts highlights evolutionary adaptations to a symbiotic lifestyle.</title>
        <authorList>
            <person name="Aranda M."/>
            <person name="Li Y."/>
            <person name="Liew Y.J."/>
            <person name="Baumgarten S."/>
            <person name="Simakov O."/>
            <person name="Wilson M."/>
            <person name="Piel J."/>
            <person name="Ashoor H."/>
            <person name="Bougouffa S."/>
            <person name="Bajic V.B."/>
            <person name="Ryu T."/>
            <person name="Ravasi T."/>
            <person name="Bayer T."/>
            <person name="Micklem G."/>
            <person name="Kim H."/>
            <person name="Bhak J."/>
            <person name="Lajeunesse T.C."/>
            <person name="Voolstra C.R."/>
        </authorList>
    </citation>
    <scope>NUCLEOTIDE SEQUENCE [LARGE SCALE GENOMIC DNA]</scope>
    <source>
        <strain evidence="1 2">CCMP2467</strain>
    </source>
</reference>
<dbReference type="GO" id="GO:0004672">
    <property type="term" value="F:protein kinase activity"/>
    <property type="evidence" value="ECO:0007669"/>
    <property type="project" value="InterPro"/>
</dbReference>
<dbReference type="PROSITE" id="PS50011">
    <property type="entry name" value="PROTEIN_KINASE_DOM"/>
    <property type="match status" value="1"/>
</dbReference>
<dbReference type="PROSITE" id="PS00108">
    <property type="entry name" value="PROTEIN_KINASE_ST"/>
    <property type="match status" value="1"/>
</dbReference>
<dbReference type="InterPro" id="IPR000719">
    <property type="entry name" value="Prot_kinase_dom"/>
</dbReference>
<sequence>MEAWWTVTERNASLCGSSLSLDGTRTPEPIPCLPSTTSTSCEASTVATVSDLAPPVLETLQLQLEIPRAGQVWAEAVALPAAPIDELFVSEQVRKVMKVKGWTADQYTIHSIGHPAEAQTVRVGVEFSSGRIEEKSQDRSLDEAGSDTFCVQFPSEFVKAEFQVLASGGCGTVYAHSDGWALKVAKDEKAKELVRERDLLKKLKELKGTGIVLHLADAEVTRSDGTLTKGFSMELAHGPVTVLMRSGQDWADAMFFMLTQVASTLCYLHSKGFGHMDIKPSNLLLAGQLPDVGAWQPEQGFGDTQPPVKTLMRILLCDFGAGGQLGKDEARQPVVQHAGGDSEEMPKVSASFDWAALGVTMFRYMPECCKASWLPNWASFCPENVKPAAPLIFAAGDGAVQENIRGVCRQVAGHFQAAILRSFQLPLSRKPVWQIHFLIGFLGVFCRFWMHMLLVVALLGLLQKHDSELVQEVSQLAGDLADVSKLLDALPLPKRSLGVWVLAQLRDLLFTEHKLCNVNHWNRCLEDAVKLAFVQATSCPTLVINGSVEVDGILSLVAEEGLLTKFSAIVSNMSEKLPAVVGFPTIPEFWSPWLMVAAKGIIQQMQSPFPHHHVLADMTKDVVLSIQNQLLQEFLQPEFVMSLNSLSGKYTGRETESECQAALKALVRARQMKAIPQYGLPASEDGLELLWVSCKHLRNDTDFLANRSLINVRRMYCPCALATALADRDFRRKIEHLKSLSPHATSFLALKGREQLAQGIYKQVLPLHGFGGTREGLQKMFVHCYQHRVCDREGVDAYMDETVDILGENLGLTKADRQHFQKTGWSQLPE</sequence>
<protein>
    <submittedName>
        <fullName evidence="1">Uncharacterized protein</fullName>
    </submittedName>
</protein>
<dbReference type="Pfam" id="PF00069">
    <property type="entry name" value="Pkinase"/>
    <property type="match status" value="1"/>
</dbReference>
<proteinExistence type="predicted"/>
<dbReference type="SMART" id="SM00220">
    <property type="entry name" value="S_TKc"/>
    <property type="match status" value="1"/>
</dbReference>
<dbReference type="AlphaFoldDB" id="A0A1Q9CYM5"/>
<evidence type="ECO:0000313" key="2">
    <source>
        <dbReference type="Proteomes" id="UP000186817"/>
    </source>
</evidence>
<gene>
    <name evidence="1" type="ORF">AK812_SmicGene30678</name>
</gene>
<comment type="caution">
    <text evidence="1">The sequence shown here is derived from an EMBL/GenBank/DDBJ whole genome shotgun (WGS) entry which is preliminary data.</text>
</comment>